<sequence>MKPLIDPESTSFLLIDIARMTRAEFEARVGAAELGITAGEARTLAGVARHGPIRQNCLAELSGQSRMSVTVFLDGLEAAGLIRRIPDPDDRRCKVVEVTEAATPLLQELRTIGDEVRAVMRGAMPETEWEALRNSLRHIRNNQIAARQSAATRGTR</sequence>
<dbReference type="GO" id="GO:0006950">
    <property type="term" value="P:response to stress"/>
    <property type="evidence" value="ECO:0007669"/>
    <property type="project" value="TreeGrafter"/>
</dbReference>
<dbReference type="Proteomes" id="UP000192455">
    <property type="component" value="Unassembled WGS sequence"/>
</dbReference>
<dbReference type="RefSeq" id="WP_076649593.1">
    <property type="nucleotide sequence ID" value="NZ_FTPS01000001.1"/>
</dbReference>
<dbReference type="PANTHER" id="PTHR33164:SF43">
    <property type="entry name" value="HTH-TYPE TRANSCRIPTIONAL REPRESSOR YETL"/>
    <property type="match status" value="1"/>
</dbReference>
<keyword evidence="2" id="KW-0238">DNA-binding</keyword>
<dbReference type="InterPro" id="IPR036388">
    <property type="entry name" value="WH-like_DNA-bd_sf"/>
</dbReference>
<dbReference type="SUPFAM" id="SSF46785">
    <property type="entry name" value="Winged helix' DNA-binding domain"/>
    <property type="match status" value="1"/>
</dbReference>
<evidence type="ECO:0000313" key="2">
    <source>
        <dbReference type="EMBL" id="SIT83229.1"/>
    </source>
</evidence>
<organism evidence="2 3">
    <name type="scientific">Pontibaca methylaminivorans</name>
    <dbReference type="NCBI Taxonomy" id="515897"/>
    <lineage>
        <taxon>Bacteria</taxon>
        <taxon>Pseudomonadati</taxon>
        <taxon>Pseudomonadota</taxon>
        <taxon>Alphaproteobacteria</taxon>
        <taxon>Rhodobacterales</taxon>
        <taxon>Roseobacteraceae</taxon>
        <taxon>Pontibaca</taxon>
    </lineage>
</organism>
<evidence type="ECO:0000259" key="1">
    <source>
        <dbReference type="PROSITE" id="PS50995"/>
    </source>
</evidence>
<dbReference type="OrthoDB" id="582199at2"/>
<dbReference type="SMART" id="SM00347">
    <property type="entry name" value="HTH_MARR"/>
    <property type="match status" value="1"/>
</dbReference>
<dbReference type="Pfam" id="PF01047">
    <property type="entry name" value="MarR"/>
    <property type="match status" value="1"/>
</dbReference>
<dbReference type="Gene3D" id="1.10.10.10">
    <property type="entry name" value="Winged helix-like DNA-binding domain superfamily/Winged helix DNA-binding domain"/>
    <property type="match status" value="1"/>
</dbReference>
<dbReference type="AlphaFoldDB" id="A0A1R3X094"/>
<name>A0A1R3X094_9RHOB</name>
<dbReference type="GO" id="GO:0003677">
    <property type="term" value="F:DNA binding"/>
    <property type="evidence" value="ECO:0007669"/>
    <property type="project" value="UniProtKB-KW"/>
</dbReference>
<evidence type="ECO:0000313" key="3">
    <source>
        <dbReference type="Proteomes" id="UP000192455"/>
    </source>
</evidence>
<dbReference type="PROSITE" id="PS50995">
    <property type="entry name" value="HTH_MARR_2"/>
    <property type="match status" value="1"/>
</dbReference>
<dbReference type="InterPro" id="IPR039422">
    <property type="entry name" value="MarR/SlyA-like"/>
</dbReference>
<dbReference type="GO" id="GO:0003700">
    <property type="term" value="F:DNA-binding transcription factor activity"/>
    <property type="evidence" value="ECO:0007669"/>
    <property type="project" value="InterPro"/>
</dbReference>
<gene>
    <name evidence="2" type="ORF">SAMN05421849_1868</name>
</gene>
<proteinExistence type="predicted"/>
<dbReference type="InterPro" id="IPR000835">
    <property type="entry name" value="HTH_MarR-typ"/>
</dbReference>
<reference evidence="2 3" key="1">
    <citation type="submission" date="2017-01" db="EMBL/GenBank/DDBJ databases">
        <authorList>
            <person name="Mah S.A."/>
            <person name="Swanson W.J."/>
            <person name="Moy G.W."/>
            <person name="Vacquier V.D."/>
        </authorList>
    </citation>
    <scope>NUCLEOTIDE SEQUENCE [LARGE SCALE GENOMIC DNA]</scope>
    <source>
        <strain evidence="2 3">DSM 21219</strain>
    </source>
</reference>
<protein>
    <submittedName>
        <fullName evidence="2">DNA-binding transcriptional regulator, MarR family</fullName>
    </submittedName>
</protein>
<dbReference type="PANTHER" id="PTHR33164">
    <property type="entry name" value="TRANSCRIPTIONAL REGULATOR, MARR FAMILY"/>
    <property type="match status" value="1"/>
</dbReference>
<feature type="domain" description="HTH marR-type" evidence="1">
    <location>
        <begin position="10"/>
        <end position="141"/>
    </location>
</feature>
<dbReference type="EMBL" id="FTPS01000001">
    <property type="protein sequence ID" value="SIT83229.1"/>
    <property type="molecule type" value="Genomic_DNA"/>
</dbReference>
<keyword evidence="3" id="KW-1185">Reference proteome</keyword>
<dbReference type="STRING" id="515897.SAMN05421849_1868"/>
<dbReference type="InterPro" id="IPR036390">
    <property type="entry name" value="WH_DNA-bd_sf"/>
</dbReference>
<accession>A0A1R3X094</accession>